<dbReference type="AlphaFoldDB" id="A0A3E5EJD4"/>
<keyword evidence="6" id="KW-0645">Protease</keyword>
<dbReference type="Proteomes" id="UP000261105">
    <property type="component" value="Unassembled WGS sequence"/>
</dbReference>
<dbReference type="NCBIfam" id="TIGR02227">
    <property type="entry name" value="sigpep_I_bact"/>
    <property type="match status" value="1"/>
</dbReference>
<comment type="similarity">
    <text evidence="3 6">Belongs to the peptidase S26 family.</text>
</comment>
<dbReference type="InterPro" id="IPR019533">
    <property type="entry name" value="Peptidase_S26"/>
</dbReference>
<evidence type="ECO:0000313" key="9">
    <source>
        <dbReference type="Proteomes" id="UP000261105"/>
    </source>
</evidence>
<dbReference type="EMBL" id="QSUZ01000004">
    <property type="protein sequence ID" value="RGN89075.1"/>
    <property type="molecule type" value="Genomic_DNA"/>
</dbReference>
<reference evidence="8 9" key="1">
    <citation type="submission" date="2018-08" db="EMBL/GenBank/DDBJ databases">
        <title>A genome reference for cultivated species of the human gut microbiota.</title>
        <authorList>
            <person name="Zou Y."/>
            <person name="Xue W."/>
            <person name="Luo G."/>
        </authorList>
    </citation>
    <scope>NUCLEOTIDE SEQUENCE [LARGE SCALE GENOMIC DNA]</scope>
    <source>
        <strain evidence="8 9">OM03-6</strain>
    </source>
</reference>
<dbReference type="Pfam" id="PF10502">
    <property type="entry name" value="Peptidase_S26"/>
    <property type="match status" value="1"/>
</dbReference>
<dbReference type="PANTHER" id="PTHR43390">
    <property type="entry name" value="SIGNAL PEPTIDASE I"/>
    <property type="match status" value="1"/>
</dbReference>
<evidence type="ECO:0000259" key="7">
    <source>
        <dbReference type="Pfam" id="PF10502"/>
    </source>
</evidence>
<dbReference type="Gene3D" id="2.10.109.10">
    <property type="entry name" value="Umud Fragment, subunit A"/>
    <property type="match status" value="1"/>
</dbReference>
<feature type="domain" description="Peptidase S26" evidence="7">
    <location>
        <begin position="39"/>
        <end position="195"/>
    </location>
</feature>
<dbReference type="InterPro" id="IPR036286">
    <property type="entry name" value="LexA/Signal_pep-like_sf"/>
</dbReference>
<evidence type="ECO:0000256" key="4">
    <source>
        <dbReference type="ARBA" id="ARBA00013208"/>
    </source>
</evidence>
<dbReference type="CDD" id="cd06530">
    <property type="entry name" value="S26_SPase_I"/>
    <property type="match status" value="1"/>
</dbReference>
<feature type="transmembrane region" description="Helical" evidence="6">
    <location>
        <begin position="41"/>
        <end position="60"/>
    </location>
</feature>
<keyword evidence="6" id="KW-0812">Transmembrane</keyword>
<evidence type="ECO:0000256" key="3">
    <source>
        <dbReference type="ARBA" id="ARBA00009370"/>
    </source>
</evidence>
<accession>A0A3E5EJD4</accession>
<comment type="subcellular location">
    <subcellularLocation>
        <location evidence="2">Cell membrane</location>
        <topology evidence="2">Single-pass type II membrane protein</topology>
    </subcellularLocation>
    <subcellularLocation>
        <location evidence="6">Membrane</location>
        <topology evidence="6">Single-pass type II membrane protein</topology>
    </subcellularLocation>
</comment>
<evidence type="ECO:0000256" key="2">
    <source>
        <dbReference type="ARBA" id="ARBA00004401"/>
    </source>
</evidence>
<dbReference type="InterPro" id="IPR000223">
    <property type="entry name" value="Pept_S26A_signal_pept_1"/>
</dbReference>
<dbReference type="GO" id="GO:0006465">
    <property type="term" value="P:signal peptide processing"/>
    <property type="evidence" value="ECO:0007669"/>
    <property type="project" value="InterPro"/>
</dbReference>
<protein>
    <recommendedName>
        <fullName evidence="4 6">Signal peptidase I</fullName>
        <ecNumber evidence="4 6">3.4.21.89</ecNumber>
    </recommendedName>
</protein>
<dbReference type="PROSITE" id="PS00761">
    <property type="entry name" value="SPASE_I_3"/>
    <property type="match status" value="1"/>
</dbReference>
<dbReference type="EC" id="3.4.21.89" evidence="4 6"/>
<proteinExistence type="inferred from homology"/>
<comment type="caution">
    <text evidence="8">The sequence shown here is derived from an EMBL/GenBank/DDBJ whole genome shotgun (WGS) entry which is preliminary data.</text>
</comment>
<evidence type="ECO:0000256" key="6">
    <source>
        <dbReference type="RuleBase" id="RU362042"/>
    </source>
</evidence>
<gene>
    <name evidence="8" type="primary">lepB</name>
    <name evidence="8" type="ORF">DXB38_04490</name>
</gene>
<evidence type="ECO:0000313" key="8">
    <source>
        <dbReference type="EMBL" id="RGN89075.1"/>
    </source>
</evidence>
<dbReference type="GO" id="GO:0005886">
    <property type="term" value="C:plasma membrane"/>
    <property type="evidence" value="ECO:0007669"/>
    <property type="project" value="UniProtKB-SubCell"/>
</dbReference>
<keyword evidence="5 6" id="KW-0378">Hydrolase</keyword>
<dbReference type="InterPro" id="IPR019758">
    <property type="entry name" value="Pept_S26A_signal_pept_1_CS"/>
</dbReference>
<dbReference type="PANTHER" id="PTHR43390:SF1">
    <property type="entry name" value="CHLOROPLAST PROCESSING PEPTIDASE"/>
    <property type="match status" value="1"/>
</dbReference>
<organism evidence="8 9">
    <name type="scientific">Blautia obeum</name>
    <dbReference type="NCBI Taxonomy" id="40520"/>
    <lineage>
        <taxon>Bacteria</taxon>
        <taxon>Bacillati</taxon>
        <taxon>Bacillota</taxon>
        <taxon>Clostridia</taxon>
        <taxon>Lachnospirales</taxon>
        <taxon>Lachnospiraceae</taxon>
        <taxon>Blautia</taxon>
    </lineage>
</organism>
<keyword evidence="6" id="KW-1133">Transmembrane helix</keyword>
<dbReference type="GO" id="GO:0009003">
    <property type="term" value="F:signal peptidase activity"/>
    <property type="evidence" value="ECO:0007669"/>
    <property type="project" value="UniProtKB-EC"/>
</dbReference>
<sequence>MVPLFPLWENNYGNKNWKEYPKVQEVKEKFENEKVRSSMRWVFQIMVTLVFAAVVAIMMFQTVTMQESSMEPTISVGDRFFINRAVYKFSSPQRGDMIVFRTSASDDAALHIRRVIGLPGETVQISGGRILIDGEVYNEGKDFPMITNPGLAATAVTLESGEYFVLGDNRNNSEDSRYADIGMVRKRYIVGKIWFTCSPFEKLGFTKVGNI</sequence>
<dbReference type="PRINTS" id="PR00727">
    <property type="entry name" value="LEADERPTASE"/>
</dbReference>
<dbReference type="SUPFAM" id="SSF51306">
    <property type="entry name" value="LexA/Signal peptidase"/>
    <property type="match status" value="1"/>
</dbReference>
<evidence type="ECO:0000256" key="5">
    <source>
        <dbReference type="ARBA" id="ARBA00022801"/>
    </source>
</evidence>
<comment type="catalytic activity">
    <reaction evidence="1 6">
        <text>Cleavage of hydrophobic, N-terminal signal or leader sequences from secreted and periplasmic proteins.</text>
        <dbReference type="EC" id="3.4.21.89"/>
    </reaction>
</comment>
<dbReference type="GO" id="GO:0004252">
    <property type="term" value="F:serine-type endopeptidase activity"/>
    <property type="evidence" value="ECO:0007669"/>
    <property type="project" value="InterPro"/>
</dbReference>
<keyword evidence="6" id="KW-0472">Membrane</keyword>
<name>A0A3E5EJD4_9FIRM</name>
<evidence type="ECO:0000256" key="1">
    <source>
        <dbReference type="ARBA" id="ARBA00000677"/>
    </source>
</evidence>